<dbReference type="Proteomes" id="UP000606786">
    <property type="component" value="Unassembled WGS sequence"/>
</dbReference>
<name>A0A811UX01_CERCA</name>
<organism evidence="1 2">
    <name type="scientific">Ceratitis capitata</name>
    <name type="common">Mediterranean fruit fly</name>
    <name type="synonym">Tephritis capitata</name>
    <dbReference type="NCBI Taxonomy" id="7213"/>
    <lineage>
        <taxon>Eukaryota</taxon>
        <taxon>Metazoa</taxon>
        <taxon>Ecdysozoa</taxon>
        <taxon>Arthropoda</taxon>
        <taxon>Hexapoda</taxon>
        <taxon>Insecta</taxon>
        <taxon>Pterygota</taxon>
        <taxon>Neoptera</taxon>
        <taxon>Endopterygota</taxon>
        <taxon>Diptera</taxon>
        <taxon>Brachycera</taxon>
        <taxon>Muscomorpha</taxon>
        <taxon>Tephritoidea</taxon>
        <taxon>Tephritidae</taxon>
        <taxon>Ceratitis</taxon>
        <taxon>Ceratitis</taxon>
    </lineage>
</organism>
<dbReference type="EMBL" id="CAJHJT010000034">
    <property type="protein sequence ID" value="CAD7003719.1"/>
    <property type="molecule type" value="Genomic_DNA"/>
</dbReference>
<sequence length="107" mass="11355">MKSKLKSPDISIALLSMAGMSAAFGGVNNGTTQVTTCSSCLKRSALDAASQALFQLQFSAKCLCFICAAIHPAPSHFLISMARQNLKQNQSLPLPRPLTNSLRSNAD</sequence>
<protein>
    <submittedName>
        <fullName evidence="1">(Mediterranean fruit fly) hypothetical protein</fullName>
    </submittedName>
</protein>
<dbReference type="AlphaFoldDB" id="A0A811UX01"/>
<keyword evidence="2" id="KW-1185">Reference proteome</keyword>
<accession>A0A811UX01</accession>
<comment type="caution">
    <text evidence="1">The sequence shown here is derived from an EMBL/GenBank/DDBJ whole genome shotgun (WGS) entry which is preliminary data.</text>
</comment>
<evidence type="ECO:0000313" key="2">
    <source>
        <dbReference type="Proteomes" id="UP000606786"/>
    </source>
</evidence>
<proteinExistence type="predicted"/>
<gene>
    <name evidence="1" type="ORF">CCAP1982_LOCUS12156</name>
</gene>
<evidence type="ECO:0000313" key="1">
    <source>
        <dbReference type="EMBL" id="CAD7003719.1"/>
    </source>
</evidence>
<reference evidence="1" key="1">
    <citation type="submission" date="2020-11" db="EMBL/GenBank/DDBJ databases">
        <authorList>
            <person name="Whitehead M."/>
        </authorList>
    </citation>
    <scope>NUCLEOTIDE SEQUENCE</scope>
    <source>
        <strain evidence="1">EGII</strain>
    </source>
</reference>